<dbReference type="EMBL" id="CAFAAY010000060">
    <property type="protein sequence ID" value="CAB4817094.1"/>
    <property type="molecule type" value="Genomic_DNA"/>
</dbReference>
<protein>
    <submittedName>
        <fullName evidence="2">Unannotated protein</fullName>
    </submittedName>
</protein>
<dbReference type="AlphaFoldDB" id="A0A6J6Z8X7"/>
<organism evidence="2">
    <name type="scientific">freshwater metagenome</name>
    <dbReference type="NCBI Taxonomy" id="449393"/>
    <lineage>
        <taxon>unclassified sequences</taxon>
        <taxon>metagenomes</taxon>
        <taxon>ecological metagenomes</taxon>
    </lineage>
</organism>
<gene>
    <name evidence="2" type="ORF">UFOPK3124_00819</name>
</gene>
<feature type="region of interest" description="Disordered" evidence="1">
    <location>
        <begin position="36"/>
        <end position="60"/>
    </location>
</feature>
<proteinExistence type="predicted"/>
<name>A0A6J6Z8X7_9ZZZZ</name>
<accession>A0A6J6Z8X7</accession>
<evidence type="ECO:0000256" key="1">
    <source>
        <dbReference type="SAM" id="MobiDB-lite"/>
    </source>
</evidence>
<reference evidence="2" key="1">
    <citation type="submission" date="2020-05" db="EMBL/GenBank/DDBJ databases">
        <authorList>
            <person name="Chiriac C."/>
            <person name="Salcher M."/>
            <person name="Ghai R."/>
            <person name="Kavagutti S V."/>
        </authorList>
    </citation>
    <scope>NUCLEOTIDE SEQUENCE</scope>
</reference>
<sequence>MLPSAIPCTAAYATINPGRIVLLKVLTIARPKPTRSEIKTIPPPRLSVHAKPPAISKTPSNIPVRVTTSSIVMRPVRADDAAGAL</sequence>
<evidence type="ECO:0000313" key="2">
    <source>
        <dbReference type="EMBL" id="CAB4817094.1"/>
    </source>
</evidence>